<feature type="transmembrane region" description="Helical" evidence="3">
    <location>
        <begin position="20"/>
        <end position="44"/>
    </location>
</feature>
<keyword evidence="5" id="KW-0969">Cilium</keyword>
<dbReference type="KEGG" id="ngg:RG540_CH30400"/>
<evidence type="ECO:0000256" key="1">
    <source>
        <dbReference type="PROSITE-ProRule" id="PRU00473"/>
    </source>
</evidence>
<dbReference type="EMBL" id="HG938353">
    <property type="protein sequence ID" value="CDN49205.1"/>
    <property type="molecule type" value="Genomic_DNA"/>
</dbReference>
<keyword evidence="6" id="KW-1185">Reference proteome</keyword>
<sequence>MALGKSRRRERGVDYWPGFVDALSTLLLAIMFLLTVFVLAQFLLSREITGRDEVLNRLNSQIAELTELLALEKGNNQDVEDQLANLQSSLATAEADRSRLQQLLSQGTGNSSAANARIGDLTNQLNQEQQLSARAASQVELLNQQIAALRAQIAAVEQALQASEARDSSSQAQISDLGRRLNVALAQRVQELNRYRSDFFGRLREILSDRENIRIVGDRFVFQSEVLFPVGGNELDPAGRIEMDKLAAALLDLAKEIPAEINWVLRVDGHTDNSPLTGTGRYRDNWELSSARATSVVKYLISKGVPANRLVAAGFGEFQPLAQGDTPDARSQNRRIELKLTER</sequence>
<dbReference type="Pfam" id="PF00691">
    <property type="entry name" value="OmpA"/>
    <property type="match status" value="1"/>
</dbReference>
<keyword evidence="2" id="KW-0175">Coiled coil</keyword>
<dbReference type="PANTHER" id="PTHR30329">
    <property type="entry name" value="STATOR ELEMENT OF FLAGELLAR MOTOR COMPLEX"/>
    <property type="match status" value="1"/>
</dbReference>
<dbReference type="NCBIfam" id="NF006545">
    <property type="entry name" value="PRK09039.1-4"/>
    <property type="match status" value="1"/>
</dbReference>
<dbReference type="InterPro" id="IPR036737">
    <property type="entry name" value="OmpA-like_sf"/>
</dbReference>
<evidence type="ECO:0000313" key="6">
    <source>
        <dbReference type="Proteomes" id="UP000028181"/>
    </source>
</evidence>
<feature type="domain" description="OmpA-like" evidence="4">
    <location>
        <begin position="216"/>
        <end position="343"/>
    </location>
</feature>
<dbReference type="NCBIfam" id="NF006544">
    <property type="entry name" value="PRK09039.1-3"/>
    <property type="match status" value="1"/>
</dbReference>
<evidence type="ECO:0000313" key="5">
    <source>
        <dbReference type="EMBL" id="CDN49205.1"/>
    </source>
</evidence>
<dbReference type="eggNOG" id="COG1360">
    <property type="taxonomic scope" value="Bacteria"/>
</dbReference>
<keyword evidence="5" id="KW-0966">Cell projection</keyword>
<proteinExistence type="predicted"/>
<evidence type="ECO:0000256" key="2">
    <source>
        <dbReference type="SAM" id="Coils"/>
    </source>
</evidence>
<keyword evidence="1 3" id="KW-0472">Membrane</keyword>
<reference evidence="6" key="1">
    <citation type="journal article" date="2014" name="BMC Genomics">
        <title>Genome sequencing of two Neorhizobium galegae strains reveals a noeT gene responsible for the unusual acetylation of the nodulation factors.</title>
        <authorList>
            <person name="Osterman J."/>
            <person name="Marsh J."/>
            <person name="Laine P.K."/>
            <person name="Zeng Z."/>
            <person name="Alatalo E."/>
            <person name="Sullivan J.T."/>
            <person name="Young J.P."/>
            <person name="Thomas-Oates J."/>
            <person name="Paulin L."/>
            <person name="Lindstrom K."/>
        </authorList>
    </citation>
    <scope>NUCLEOTIDE SEQUENCE [LARGE SCALE GENOMIC DNA]</scope>
    <source>
        <strain evidence="6">HAMBI 540</strain>
    </source>
</reference>
<dbReference type="NCBIfam" id="NF006543">
    <property type="entry name" value="PRK09039.1-2"/>
    <property type="match status" value="1"/>
</dbReference>
<dbReference type="InterPro" id="IPR006665">
    <property type="entry name" value="OmpA-like"/>
</dbReference>
<evidence type="ECO:0000256" key="3">
    <source>
        <dbReference type="SAM" id="Phobius"/>
    </source>
</evidence>
<protein>
    <submittedName>
        <fullName evidence="5">Flagellar motor protein</fullName>
    </submittedName>
</protein>
<dbReference type="Gene3D" id="3.30.1330.60">
    <property type="entry name" value="OmpA-like domain"/>
    <property type="match status" value="1"/>
</dbReference>
<dbReference type="HOGENOM" id="CLU_016890_14_3_5"/>
<keyword evidence="3" id="KW-1133">Transmembrane helix</keyword>
<dbReference type="AlphaFoldDB" id="A0A068SVS0"/>
<accession>A0A068SVS0</accession>
<dbReference type="GeneID" id="24256610"/>
<dbReference type="SUPFAM" id="SSF103088">
    <property type="entry name" value="OmpA-like"/>
    <property type="match status" value="1"/>
</dbReference>
<organism evidence="5 6">
    <name type="scientific">Neorhizobium galegae bv. orientalis str. HAMBI 540</name>
    <dbReference type="NCBI Taxonomy" id="1028800"/>
    <lineage>
        <taxon>Bacteria</taxon>
        <taxon>Pseudomonadati</taxon>
        <taxon>Pseudomonadota</taxon>
        <taxon>Alphaproteobacteria</taxon>
        <taxon>Hyphomicrobiales</taxon>
        <taxon>Rhizobiaceae</taxon>
        <taxon>Rhizobium/Agrobacterium group</taxon>
        <taxon>Neorhizobium</taxon>
    </lineage>
</organism>
<keyword evidence="3" id="KW-0812">Transmembrane</keyword>
<dbReference type="PATRIC" id="fig|1028800.3.peg.3082"/>
<dbReference type="CDD" id="cd07185">
    <property type="entry name" value="OmpA_C-like"/>
    <property type="match status" value="1"/>
</dbReference>
<name>A0A068SVS0_NEOGA</name>
<dbReference type="PANTHER" id="PTHR30329:SF21">
    <property type="entry name" value="LIPOPROTEIN YIAD-RELATED"/>
    <property type="match status" value="1"/>
</dbReference>
<keyword evidence="5" id="KW-0282">Flagellum</keyword>
<dbReference type="PROSITE" id="PS51123">
    <property type="entry name" value="OMPA_2"/>
    <property type="match status" value="1"/>
</dbReference>
<dbReference type="Gene3D" id="1.10.287.1490">
    <property type="match status" value="1"/>
</dbReference>
<dbReference type="GO" id="GO:0016020">
    <property type="term" value="C:membrane"/>
    <property type="evidence" value="ECO:0007669"/>
    <property type="project" value="UniProtKB-UniRule"/>
</dbReference>
<gene>
    <name evidence="5" type="ORF">RG540_CH30400</name>
</gene>
<dbReference type="RefSeq" id="WP_038589413.1">
    <property type="nucleotide sequence ID" value="NZ_HG938353.1"/>
</dbReference>
<dbReference type="InterPro" id="IPR050330">
    <property type="entry name" value="Bact_OuterMem_StrucFunc"/>
</dbReference>
<dbReference type="OrthoDB" id="9815217at2"/>
<evidence type="ECO:0000259" key="4">
    <source>
        <dbReference type="PROSITE" id="PS51123"/>
    </source>
</evidence>
<feature type="coiled-coil region" evidence="2">
    <location>
        <begin position="55"/>
        <end position="166"/>
    </location>
</feature>
<dbReference type="Proteomes" id="UP000028181">
    <property type="component" value="Chromosome I"/>
</dbReference>